<feature type="compositionally biased region" description="Low complexity" evidence="9">
    <location>
        <begin position="123"/>
        <end position="150"/>
    </location>
</feature>
<proteinExistence type="predicted"/>
<dbReference type="GO" id="GO:0000976">
    <property type="term" value="F:transcription cis-regulatory region binding"/>
    <property type="evidence" value="ECO:0007669"/>
    <property type="project" value="TreeGrafter"/>
</dbReference>
<evidence type="ECO:0000256" key="7">
    <source>
        <dbReference type="PROSITE-ProRule" id="PRU00169"/>
    </source>
</evidence>
<evidence type="ECO:0000259" key="10">
    <source>
        <dbReference type="PROSITE" id="PS50110"/>
    </source>
</evidence>
<dbReference type="InterPro" id="IPR016032">
    <property type="entry name" value="Sig_transdc_resp-reg_C-effctor"/>
</dbReference>
<dbReference type="GO" id="GO:0006355">
    <property type="term" value="P:regulation of DNA-templated transcription"/>
    <property type="evidence" value="ECO:0007669"/>
    <property type="project" value="InterPro"/>
</dbReference>
<evidence type="ECO:0000256" key="9">
    <source>
        <dbReference type="SAM" id="MobiDB-lite"/>
    </source>
</evidence>
<dbReference type="InterPro" id="IPR001789">
    <property type="entry name" value="Sig_transdc_resp-reg_receiver"/>
</dbReference>
<sequence>MSTILIVDDERDMVELLADELTARGHNVLAAYDGDRGIELAGSQPDLVILDIMMPGRDGFEVCRAIRDTVRCPILFVSARQSENDRVKGFSLGGDDYIVKPFGLREFLARIEANLRREERARQNANAAGPIRTADTTGTTDTTGTANITGTTGAGTAAQALLRWRNLELDLKGMAVTVCGTPVALTRREYEIVELLALHAGQVFSREQMYERIWGLDAEGDSSTVVEHIKKIRAKLAAADPSGDYIQTVWGIGYKWNKG</sequence>
<gene>
    <name evidence="12" type="ORF">GNQ08_12035</name>
</gene>
<dbReference type="Pfam" id="PF00072">
    <property type="entry name" value="Response_reg"/>
    <property type="match status" value="1"/>
</dbReference>
<dbReference type="SMART" id="SM00448">
    <property type="entry name" value="REC"/>
    <property type="match status" value="1"/>
</dbReference>
<dbReference type="GO" id="GO:0000156">
    <property type="term" value="F:phosphorelay response regulator activity"/>
    <property type="evidence" value="ECO:0007669"/>
    <property type="project" value="TreeGrafter"/>
</dbReference>
<dbReference type="GO" id="GO:0032993">
    <property type="term" value="C:protein-DNA complex"/>
    <property type="evidence" value="ECO:0007669"/>
    <property type="project" value="TreeGrafter"/>
</dbReference>
<evidence type="ECO:0000256" key="4">
    <source>
        <dbReference type="ARBA" id="ARBA00023015"/>
    </source>
</evidence>
<comment type="subcellular location">
    <subcellularLocation>
        <location evidence="1">Cytoplasm</location>
    </subcellularLocation>
</comment>
<comment type="caution">
    <text evidence="12">The sequence shown here is derived from an EMBL/GenBank/DDBJ whole genome shotgun (WGS) entry which is preliminary data.</text>
</comment>
<dbReference type="InterPro" id="IPR001867">
    <property type="entry name" value="OmpR/PhoB-type_DNA-bd"/>
</dbReference>
<feature type="domain" description="OmpR/PhoB-type" evidence="11">
    <location>
        <begin position="159"/>
        <end position="258"/>
    </location>
</feature>
<dbReference type="Gene3D" id="1.10.10.10">
    <property type="entry name" value="Winged helix-like DNA-binding domain superfamily/Winged helix DNA-binding domain"/>
    <property type="match status" value="1"/>
</dbReference>
<dbReference type="SUPFAM" id="SSF46894">
    <property type="entry name" value="C-terminal effector domain of the bipartite response regulators"/>
    <property type="match status" value="1"/>
</dbReference>
<dbReference type="RefSeq" id="WP_124331836.1">
    <property type="nucleotide sequence ID" value="NZ_BGML01000002.1"/>
</dbReference>
<dbReference type="CDD" id="cd00383">
    <property type="entry name" value="trans_reg_C"/>
    <property type="match status" value="1"/>
</dbReference>
<feature type="modified residue" description="4-aspartylphosphate" evidence="7">
    <location>
        <position position="51"/>
    </location>
</feature>
<dbReference type="CDD" id="cd17574">
    <property type="entry name" value="REC_OmpR"/>
    <property type="match status" value="1"/>
</dbReference>
<evidence type="ECO:0000256" key="8">
    <source>
        <dbReference type="PROSITE-ProRule" id="PRU01091"/>
    </source>
</evidence>
<feature type="DNA-binding region" description="OmpR/PhoB-type" evidence="8">
    <location>
        <begin position="159"/>
        <end position="258"/>
    </location>
</feature>
<dbReference type="Proteomes" id="UP000442469">
    <property type="component" value="Unassembled WGS sequence"/>
</dbReference>
<feature type="domain" description="Response regulatory" evidence="10">
    <location>
        <begin position="3"/>
        <end position="115"/>
    </location>
</feature>
<feature type="region of interest" description="Disordered" evidence="9">
    <location>
        <begin position="122"/>
        <end position="150"/>
    </location>
</feature>
<evidence type="ECO:0000256" key="1">
    <source>
        <dbReference type="ARBA" id="ARBA00004496"/>
    </source>
</evidence>
<name>A0A6N8ES65_PAEMA</name>
<dbReference type="FunFam" id="3.40.50.2300:FF:000001">
    <property type="entry name" value="DNA-binding response regulator PhoB"/>
    <property type="match status" value="1"/>
</dbReference>
<dbReference type="EMBL" id="WNZZ01000007">
    <property type="protein sequence ID" value="MUG23136.1"/>
    <property type="molecule type" value="Genomic_DNA"/>
</dbReference>
<dbReference type="PANTHER" id="PTHR48111:SF2">
    <property type="entry name" value="RESPONSE REGULATOR SAER"/>
    <property type="match status" value="1"/>
</dbReference>
<evidence type="ECO:0000259" key="11">
    <source>
        <dbReference type="PROSITE" id="PS51755"/>
    </source>
</evidence>
<dbReference type="PANTHER" id="PTHR48111">
    <property type="entry name" value="REGULATOR OF RPOS"/>
    <property type="match status" value="1"/>
</dbReference>
<keyword evidence="4" id="KW-0805">Transcription regulation</keyword>
<evidence type="ECO:0000256" key="6">
    <source>
        <dbReference type="ARBA" id="ARBA00023163"/>
    </source>
</evidence>
<evidence type="ECO:0000256" key="5">
    <source>
        <dbReference type="ARBA" id="ARBA00023125"/>
    </source>
</evidence>
<keyword evidence="6" id="KW-0804">Transcription</keyword>
<organism evidence="12 13">
    <name type="scientific">Paenibacillus macerans</name>
    <name type="common">Bacillus macerans</name>
    <dbReference type="NCBI Taxonomy" id="44252"/>
    <lineage>
        <taxon>Bacteria</taxon>
        <taxon>Bacillati</taxon>
        <taxon>Bacillota</taxon>
        <taxon>Bacilli</taxon>
        <taxon>Bacillales</taxon>
        <taxon>Paenibacillaceae</taxon>
        <taxon>Paenibacillus</taxon>
    </lineage>
</organism>
<keyword evidence="5 8" id="KW-0238">DNA-binding</keyword>
<dbReference type="AlphaFoldDB" id="A0A6N8ES65"/>
<evidence type="ECO:0000313" key="12">
    <source>
        <dbReference type="EMBL" id="MUG23136.1"/>
    </source>
</evidence>
<keyword evidence="3" id="KW-0902">Two-component regulatory system</keyword>
<keyword evidence="2 7" id="KW-0597">Phosphoprotein</keyword>
<reference evidence="12 13" key="1">
    <citation type="submission" date="2019-11" db="EMBL/GenBank/DDBJ databases">
        <title>Draft genome sequences of five Paenibacillus species of dairy origin.</title>
        <authorList>
            <person name="Olajide A.M."/>
            <person name="Chen S."/>
            <person name="Lapointe G."/>
        </authorList>
    </citation>
    <scope>NUCLEOTIDE SEQUENCE [LARGE SCALE GENOMIC DNA]</scope>
    <source>
        <strain evidence="12 13">3CT49</strain>
    </source>
</reference>
<dbReference type="PROSITE" id="PS50110">
    <property type="entry name" value="RESPONSE_REGULATORY"/>
    <property type="match status" value="1"/>
</dbReference>
<dbReference type="FunFam" id="1.10.10.10:FF:000018">
    <property type="entry name" value="DNA-binding response regulator ResD"/>
    <property type="match status" value="1"/>
</dbReference>
<dbReference type="SUPFAM" id="SSF52172">
    <property type="entry name" value="CheY-like"/>
    <property type="match status" value="1"/>
</dbReference>
<dbReference type="SMART" id="SM00862">
    <property type="entry name" value="Trans_reg_C"/>
    <property type="match status" value="1"/>
</dbReference>
<dbReference type="PROSITE" id="PS51755">
    <property type="entry name" value="OMPR_PHOB"/>
    <property type="match status" value="1"/>
</dbReference>
<accession>A0A6N8ES65</accession>
<dbReference type="InterPro" id="IPR036388">
    <property type="entry name" value="WH-like_DNA-bd_sf"/>
</dbReference>
<dbReference type="GO" id="GO:0005829">
    <property type="term" value="C:cytosol"/>
    <property type="evidence" value="ECO:0007669"/>
    <property type="project" value="TreeGrafter"/>
</dbReference>
<evidence type="ECO:0000256" key="2">
    <source>
        <dbReference type="ARBA" id="ARBA00022553"/>
    </source>
</evidence>
<dbReference type="Pfam" id="PF00486">
    <property type="entry name" value="Trans_reg_C"/>
    <property type="match status" value="1"/>
</dbReference>
<dbReference type="Gene3D" id="3.40.50.2300">
    <property type="match status" value="1"/>
</dbReference>
<dbReference type="InterPro" id="IPR011006">
    <property type="entry name" value="CheY-like_superfamily"/>
</dbReference>
<dbReference type="Gene3D" id="6.10.250.690">
    <property type="match status" value="1"/>
</dbReference>
<evidence type="ECO:0000256" key="3">
    <source>
        <dbReference type="ARBA" id="ARBA00023012"/>
    </source>
</evidence>
<protein>
    <submittedName>
        <fullName evidence="12">Response regulator</fullName>
    </submittedName>
</protein>
<dbReference type="InterPro" id="IPR039420">
    <property type="entry name" value="WalR-like"/>
</dbReference>
<evidence type="ECO:0000313" key="13">
    <source>
        <dbReference type="Proteomes" id="UP000442469"/>
    </source>
</evidence>